<keyword evidence="1" id="KW-0732">Signal</keyword>
<name>A0A970B888_9GAMM</name>
<evidence type="ECO:0000313" key="3">
    <source>
        <dbReference type="Proteomes" id="UP000653472"/>
    </source>
</evidence>
<dbReference type="Proteomes" id="UP000653472">
    <property type="component" value="Unassembled WGS sequence"/>
</dbReference>
<feature type="chain" id="PRO_5037285880" description="Histidine kinase" evidence="1">
    <location>
        <begin position="25"/>
        <end position="249"/>
    </location>
</feature>
<comment type="caution">
    <text evidence="2">The sequence shown here is derived from an EMBL/GenBank/DDBJ whole genome shotgun (WGS) entry which is preliminary data.</text>
</comment>
<keyword evidence="3" id="KW-1185">Reference proteome</keyword>
<sequence>MELKRSVLGAVLVGAAAFSGNAFAGVTGNVGGVSEYVFRGIEQGDGGDAAIQGGLDYSADSGFYVGLWGSNIDWGPGHVETDIYAGFAGSAGDVSYDIGALYYYYPEEDENDFSPSANTIEGHVKLGYGPMSFTVYYSPKYFGAEKASGSDISEVYLNLAGSFPITESVSLDAAVGYTKLSDDFFGDGPNGVCKASNTSCDSKDDYLDYSVGVSKTIDDTLSASFSVVGTDFSGDKPKFLIGLKKSFDI</sequence>
<dbReference type="Pfam" id="PF09694">
    <property type="entry name" value="Gcw_chp"/>
    <property type="match status" value="1"/>
</dbReference>
<dbReference type="EMBL" id="JAAVXB010000003">
    <property type="protein sequence ID" value="NKF22029.1"/>
    <property type="molecule type" value="Genomic_DNA"/>
</dbReference>
<organism evidence="2 3">
    <name type="scientific">Solimonas marina</name>
    <dbReference type="NCBI Taxonomy" id="2714601"/>
    <lineage>
        <taxon>Bacteria</taxon>
        <taxon>Pseudomonadati</taxon>
        <taxon>Pseudomonadota</taxon>
        <taxon>Gammaproteobacteria</taxon>
        <taxon>Nevskiales</taxon>
        <taxon>Nevskiaceae</taxon>
        <taxon>Solimonas</taxon>
    </lineage>
</organism>
<dbReference type="RefSeq" id="WP_168147286.1">
    <property type="nucleotide sequence ID" value="NZ_JAAVXB010000003.1"/>
</dbReference>
<protein>
    <recommendedName>
        <fullName evidence="4">Histidine kinase</fullName>
    </recommendedName>
</protein>
<evidence type="ECO:0000256" key="1">
    <source>
        <dbReference type="SAM" id="SignalP"/>
    </source>
</evidence>
<gene>
    <name evidence="2" type="ORF">G7Y82_06840</name>
</gene>
<evidence type="ECO:0000313" key="2">
    <source>
        <dbReference type="EMBL" id="NKF22029.1"/>
    </source>
</evidence>
<evidence type="ECO:0008006" key="4">
    <source>
        <dbReference type="Google" id="ProtNLM"/>
    </source>
</evidence>
<proteinExistence type="predicted"/>
<reference evidence="2" key="1">
    <citation type="submission" date="2020-03" db="EMBL/GenBank/DDBJ databases">
        <title>Solimonas marina sp. nov., isolated from deep seawater of the Pacific Ocean.</title>
        <authorList>
            <person name="Liu X."/>
            <person name="Lai Q."/>
            <person name="Sun F."/>
            <person name="Gai Y."/>
            <person name="Li G."/>
            <person name="Shao Z."/>
        </authorList>
    </citation>
    <scope>NUCLEOTIDE SEQUENCE</scope>
    <source>
        <strain evidence="2">C16B3</strain>
    </source>
</reference>
<dbReference type="NCBIfam" id="TIGR02001">
    <property type="entry name" value="gcw_chp"/>
    <property type="match status" value="1"/>
</dbReference>
<dbReference type="InterPro" id="IPR010239">
    <property type="entry name" value="CHP02001"/>
</dbReference>
<feature type="signal peptide" evidence="1">
    <location>
        <begin position="1"/>
        <end position="24"/>
    </location>
</feature>
<accession>A0A970B888</accession>
<dbReference type="AlphaFoldDB" id="A0A970B888"/>